<feature type="transmembrane region" description="Helical" evidence="11">
    <location>
        <begin position="267"/>
        <end position="289"/>
    </location>
</feature>
<feature type="transmembrane region" description="Helical" evidence="11">
    <location>
        <begin position="41"/>
        <end position="61"/>
    </location>
</feature>
<feature type="domain" description="TLC" evidence="12">
    <location>
        <begin position="135"/>
        <end position="338"/>
    </location>
</feature>
<evidence type="ECO:0000256" key="3">
    <source>
        <dbReference type="ARBA" id="ARBA00004991"/>
    </source>
</evidence>
<dbReference type="AlphaFoldDB" id="A0A9D4ENV8"/>
<dbReference type="GO" id="GO:0003677">
    <property type="term" value="F:DNA binding"/>
    <property type="evidence" value="ECO:0007669"/>
    <property type="project" value="InterPro"/>
</dbReference>
<gene>
    <name evidence="13" type="ORF">DPMN_160981</name>
</gene>
<dbReference type="InterPro" id="IPR001356">
    <property type="entry name" value="HD"/>
</dbReference>
<dbReference type="GO" id="GO:0046513">
    <property type="term" value="P:ceramide biosynthetic process"/>
    <property type="evidence" value="ECO:0007669"/>
    <property type="project" value="InterPro"/>
</dbReference>
<keyword evidence="7 11" id="KW-1133">Transmembrane helix</keyword>
<evidence type="ECO:0000313" key="13">
    <source>
        <dbReference type="EMBL" id="KAH3783053.1"/>
    </source>
</evidence>
<dbReference type="EMBL" id="JAIWYP010000008">
    <property type="protein sequence ID" value="KAH3783053.1"/>
    <property type="molecule type" value="Genomic_DNA"/>
</dbReference>
<dbReference type="InterPro" id="IPR006634">
    <property type="entry name" value="TLC-dom"/>
</dbReference>
<reference evidence="13" key="1">
    <citation type="journal article" date="2019" name="bioRxiv">
        <title>The Genome of the Zebra Mussel, Dreissena polymorpha: A Resource for Invasive Species Research.</title>
        <authorList>
            <person name="McCartney M.A."/>
            <person name="Auch B."/>
            <person name="Kono T."/>
            <person name="Mallez S."/>
            <person name="Zhang Y."/>
            <person name="Obille A."/>
            <person name="Becker A."/>
            <person name="Abrahante J.E."/>
            <person name="Garbe J."/>
            <person name="Badalamenti J.P."/>
            <person name="Herman A."/>
            <person name="Mangelson H."/>
            <person name="Liachko I."/>
            <person name="Sullivan S."/>
            <person name="Sone E.D."/>
            <person name="Koren S."/>
            <person name="Silverstein K.A.T."/>
            <person name="Beckman K.B."/>
            <person name="Gohl D.M."/>
        </authorList>
    </citation>
    <scope>NUCLEOTIDE SEQUENCE</scope>
    <source>
        <strain evidence="13">Duluth1</strain>
        <tissue evidence="13">Whole animal</tissue>
    </source>
</reference>
<organism evidence="13 14">
    <name type="scientific">Dreissena polymorpha</name>
    <name type="common">Zebra mussel</name>
    <name type="synonym">Mytilus polymorpha</name>
    <dbReference type="NCBI Taxonomy" id="45954"/>
    <lineage>
        <taxon>Eukaryota</taxon>
        <taxon>Metazoa</taxon>
        <taxon>Spiralia</taxon>
        <taxon>Lophotrochozoa</taxon>
        <taxon>Mollusca</taxon>
        <taxon>Bivalvia</taxon>
        <taxon>Autobranchia</taxon>
        <taxon>Heteroconchia</taxon>
        <taxon>Euheterodonta</taxon>
        <taxon>Imparidentia</taxon>
        <taxon>Neoheterodontei</taxon>
        <taxon>Myida</taxon>
        <taxon>Dreissenoidea</taxon>
        <taxon>Dreissenidae</taxon>
        <taxon>Dreissena</taxon>
    </lineage>
</organism>
<keyword evidence="5 10" id="KW-0812">Transmembrane</keyword>
<evidence type="ECO:0000256" key="5">
    <source>
        <dbReference type="ARBA" id="ARBA00022692"/>
    </source>
</evidence>
<evidence type="ECO:0000256" key="7">
    <source>
        <dbReference type="ARBA" id="ARBA00022989"/>
    </source>
</evidence>
<feature type="transmembrane region" description="Helical" evidence="11">
    <location>
        <begin position="184"/>
        <end position="203"/>
    </location>
</feature>
<dbReference type="CDD" id="cd00086">
    <property type="entry name" value="homeodomain"/>
    <property type="match status" value="1"/>
</dbReference>
<feature type="transmembrane region" description="Helical" evidence="11">
    <location>
        <begin position="140"/>
        <end position="159"/>
    </location>
</feature>
<comment type="subcellular location">
    <subcellularLocation>
        <location evidence="1">Endoplasmic reticulum membrane</location>
        <topology evidence="1">Multi-pass membrane protein</topology>
    </subcellularLocation>
</comment>
<comment type="caution">
    <text evidence="13">The sequence shown here is derived from an EMBL/GenBank/DDBJ whole genome shotgun (WGS) entry which is preliminary data.</text>
</comment>
<proteinExistence type="predicted"/>
<dbReference type="Proteomes" id="UP000828390">
    <property type="component" value="Unassembled WGS sequence"/>
</dbReference>
<keyword evidence="8" id="KW-0443">Lipid metabolism</keyword>
<dbReference type="SUPFAM" id="SSF46689">
    <property type="entry name" value="Homeodomain-like"/>
    <property type="match status" value="1"/>
</dbReference>
<evidence type="ECO:0000256" key="11">
    <source>
        <dbReference type="SAM" id="Phobius"/>
    </source>
</evidence>
<evidence type="ECO:0000256" key="10">
    <source>
        <dbReference type="PROSITE-ProRule" id="PRU00205"/>
    </source>
</evidence>
<accession>A0A9D4ENV8</accession>
<dbReference type="OrthoDB" id="537032at2759"/>
<feature type="transmembrane region" description="Helical" evidence="11">
    <location>
        <begin position="309"/>
        <end position="330"/>
    </location>
</feature>
<evidence type="ECO:0000259" key="12">
    <source>
        <dbReference type="PROSITE" id="PS50922"/>
    </source>
</evidence>
<comment type="pathway">
    <text evidence="2">Lipid metabolism; sphingolipid metabolism.</text>
</comment>
<evidence type="ECO:0000256" key="9">
    <source>
        <dbReference type="ARBA" id="ARBA00023136"/>
    </source>
</evidence>
<dbReference type="PANTHER" id="PTHR12560:SF0">
    <property type="entry name" value="LD18904P"/>
    <property type="match status" value="1"/>
</dbReference>
<evidence type="ECO:0000313" key="14">
    <source>
        <dbReference type="Proteomes" id="UP000828390"/>
    </source>
</evidence>
<dbReference type="PANTHER" id="PTHR12560">
    <property type="entry name" value="LONGEVITY ASSURANCE FACTOR 1 LAG1"/>
    <property type="match status" value="1"/>
</dbReference>
<protein>
    <recommendedName>
        <fullName evidence="12">TLC domain-containing protein</fullName>
    </recommendedName>
</protein>
<dbReference type="GO" id="GO:0050291">
    <property type="term" value="F:sphingosine N-acyltransferase activity"/>
    <property type="evidence" value="ECO:0007669"/>
    <property type="project" value="InterPro"/>
</dbReference>
<dbReference type="PIRSF" id="PIRSF005225">
    <property type="entry name" value="LAG1_LAC1"/>
    <property type="match status" value="1"/>
</dbReference>
<dbReference type="SMART" id="SM00389">
    <property type="entry name" value="HOX"/>
    <property type="match status" value="1"/>
</dbReference>
<keyword evidence="9 10" id="KW-0472">Membrane</keyword>
<keyword evidence="14" id="KW-1185">Reference proteome</keyword>
<evidence type="ECO:0000256" key="2">
    <source>
        <dbReference type="ARBA" id="ARBA00004760"/>
    </source>
</evidence>
<dbReference type="GO" id="GO:0005789">
    <property type="term" value="C:endoplasmic reticulum membrane"/>
    <property type="evidence" value="ECO:0007669"/>
    <property type="project" value="UniProtKB-SubCell"/>
</dbReference>
<dbReference type="Gene3D" id="1.10.10.60">
    <property type="entry name" value="Homeodomain-like"/>
    <property type="match status" value="1"/>
</dbReference>
<sequence>MGLYEALWDDTLWFPENSSGTPYGWKDLENQPGSDTYYPQLVHLNLSILIGAFFVGIRFIFERFVAVPFGFAIGVSKRRPPGPPHDQVLENAFKTCKKIDNGFIKRLSKQTDKSVHQIQIWLRKRRNYDAQPTIKKFAECCWHFLFYTSACIGGGIVLWDKPWLLATKHCWIGWPLQHLTSEIYWYYILEAAFYWGLLITLLTDAKRKDFIQMTVHHVATLVLIYFSWMMNLVRIGTLVLFVHDASDPFLTAGKMCNYSKHKLLKEILFICFIATWMITRLGVYPFSILWSTTFEPYQYIMEQTFFTHWFFLFFLYTLMVLHLMWTYSIFMVAVNKLKKGDVEDVRSDSDTDSERD</sequence>
<dbReference type="PROSITE" id="PS50922">
    <property type="entry name" value="TLC"/>
    <property type="match status" value="1"/>
</dbReference>
<reference evidence="13" key="2">
    <citation type="submission" date="2020-11" db="EMBL/GenBank/DDBJ databases">
        <authorList>
            <person name="McCartney M.A."/>
            <person name="Auch B."/>
            <person name="Kono T."/>
            <person name="Mallez S."/>
            <person name="Becker A."/>
            <person name="Gohl D.M."/>
            <person name="Silverstein K.A.T."/>
            <person name="Koren S."/>
            <person name="Bechman K.B."/>
            <person name="Herman A."/>
            <person name="Abrahante J.E."/>
            <person name="Garbe J."/>
        </authorList>
    </citation>
    <scope>NUCLEOTIDE SEQUENCE</scope>
    <source>
        <strain evidence="13">Duluth1</strain>
        <tissue evidence="13">Whole animal</tissue>
    </source>
</reference>
<dbReference type="InterPro" id="IPR016439">
    <property type="entry name" value="Lag1/Lac1-like"/>
</dbReference>
<evidence type="ECO:0000256" key="6">
    <source>
        <dbReference type="ARBA" id="ARBA00022824"/>
    </source>
</evidence>
<evidence type="ECO:0000256" key="8">
    <source>
        <dbReference type="ARBA" id="ARBA00023098"/>
    </source>
</evidence>
<dbReference type="Pfam" id="PF03798">
    <property type="entry name" value="TRAM_LAG1_CLN8"/>
    <property type="match status" value="1"/>
</dbReference>
<evidence type="ECO:0000256" key="4">
    <source>
        <dbReference type="ARBA" id="ARBA00022679"/>
    </source>
</evidence>
<keyword evidence="4" id="KW-0808">Transferase</keyword>
<dbReference type="SMART" id="SM00724">
    <property type="entry name" value="TLC"/>
    <property type="match status" value="1"/>
</dbReference>
<comment type="pathway">
    <text evidence="3">Sphingolipid metabolism.</text>
</comment>
<evidence type="ECO:0000256" key="1">
    <source>
        <dbReference type="ARBA" id="ARBA00004477"/>
    </source>
</evidence>
<keyword evidence="6" id="KW-0256">Endoplasmic reticulum</keyword>
<dbReference type="InterPro" id="IPR009057">
    <property type="entry name" value="Homeodomain-like_sf"/>
</dbReference>
<name>A0A9D4ENV8_DREPO</name>